<evidence type="ECO:0000256" key="3">
    <source>
        <dbReference type="ARBA" id="ARBA00023163"/>
    </source>
</evidence>
<keyword evidence="5" id="KW-0175">Coiled coil</keyword>
<name>A0A1X2I0H1_9FUNG</name>
<evidence type="ECO:0000313" key="8">
    <source>
        <dbReference type="EMBL" id="ORZ05768.1"/>
    </source>
</evidence>
<dbReference type="SUPFAM" id="SSF57959">
    <property type="entry name" value="Leucine zipper domain"/>
    <property type="match status" value="1"/>
</dbReference>
<evidence type="ECO:0000256" key="6">
    <source>
        <dbReference type="SAM" id="MobiDB-lite"/>
    </source>
</evidence>
<evidence type="ECO:0000259" key="7">
    <source>
        <dbReference type="PROSITE" id="PS50217"/>
    </source>
</evidence>
<evidence type="ECO:0000256" key="4">
    <source>
        <dbReference type="ARBA" id="ARBA00023242"/>
    </source>
</evidence>
<evidence type="ECO:0000256" key="5">
    <source>
        <dbReference type="SAM" id="Coils"/>
    </source>
</evidence>
<feature type="region of interest" description="Disordered" evidence="6">
    <location>
        <begin position="203"/>
        <end position="289"/>
    </location>
</feature>
<dbReference type="Proteomes" id="UP000193560">
    <property type="component" value="Unassembled WGS sequence"/>
</dbReference>
<dbReference type="GO" id="GO:0005634">
    <property type="term" value="C:nucleus"/>
    <property type="evidence" value="ECO:0007669"/>
    <property type="project" value="UniProtKB-SubCell"/>
</dbReference>
<feature type="compositionally biased region" description="Low complexity" evidence="6">
    <location>
        <begin position="211"/>
        <end position="222"/>
    </location>
</feature>
<evidence type="ECO:0000313" key="9">
    <source>
        <dbReference type="Proteomes" id="UP000193560"/>
    </source>
</evidence>
<accession>A0A1X2I0H1</accession>
<feature type="compositionally biased region" description="Polar residues" evidence="6">
    <location>
        <begin position="95"/>
        <end position="111"/>
    </location>
</feature>
<feature type="compositionally biased region" description="Polar residues" evidence="6">
    <location>
        <begin position="243"/>
        <end position="262"/>
    </location>
</feature>
<proteinExistence type="predicted"/>
<dbReference type="InterPro" id="IPR046347">
    <property type="entry name" value="bZIP_sf"/>
</dbReference>
<dbReference type="STRING" id="90262.A0A1X2I0H1"/>
<feature type="compositionally biased region" description="Low complexity" evidence="6">
    <location>
        <begin position="263"/>
        <end position="289"/>
    </location>
</feature>
<feature type="region of interest" description="Disordered" evidence="6">
    <location>
        <begin position="429"/>
        <end position="527"/>
    </location>
</feature>
<dbReference type="SMART" id="SM00338">
    <property type="entry name" value="BRLZ"/>
    <property type="match status" value="1"/>
</dbReference>
<dbReference type="PROSITE" id="PS50217">
    <property type="entry name" value="BZIP"/>
    <property type="match status" value="1"/>
</dbReference>
<dbReference type="EMBL" id="MCGE01000042">
    <property type="protein sequence ID" value="ORZ05768.1"/>
    <property type="molecule type" value="Genomic_DNA"/>
</dbReference>
<dbReference type="InterPro" id="IPR051027">
    <property type="entry name" value="bZIP_transcription_factors"/>
</dbReference>
<feature type="compositionally biased region" description="Polar residues" evidence="6">
    <location>
        <begin position="494"/>
        <end position="511"/>
    </location>
</feature>
<comment type="caution">
    <text evidence="8">The sequence shown here is derived from an EMBL/GenBank/DDBJ whole genome shotgun (WGS) entry which is preliminary data.</text>
</comment>
<dbReference type="OrthoDB" id="295274at2759"/>
<dbReference type="Gene3D" id="1.20.5.170">
    <property type="match status" value="1"/>
</dbReference>
<feature type="compositionally biased region" description="Basic and acidic residues" evidence="6">
    <location>
        <begin position="512"/>
        <end position="527"/>
    </location>
</feature>
<dbReference type="InterPro" id="IPR004827">
    <property type="entry name" value="bZIP"/>
</dbReference>
<dbReference type="AlphaFoldDB" id="A0A1X2I0H1"/>
<feature type="compositionally biased region" description="Polar residues" evidence="6">
    <location>
        <begin position="478"/>
        <end position="487"/>
    </location>
</feature>
<organism evidence="8 9">
    <name type="scientific">Absidia repens</name>
    <dbReference type="NCBI Taxonomy" id="90262"/>
    <lineage>
        <taxon>Eukaryota</taxon>
        <taxon>Fungi</taxon>
        <taxon>Fungi incertae sedis</taxon>
        <taxon>Mucoromycota</taxon>
        <taxon>Mucoromycotina</taxon>
        <taxon>Mucoromycetes</taxon>
        <taxon>Mucorales</taxon>
        <taxon>Cunninghamellaceae</taxon>
        <taxon>Absidia</taxon>
    </lineage>
</organism>
<feature type="compositionally biased region" description="Low complexity" evidence="6">
    <location>
        <begin position="462"/>
        <end position="477"/>
    </location>
</feature>
<protein>
    <recommendedName>
        <fullName evidence="7">BZIP domain-containing protein</fullName>
    </recommendedName>
</protein>
<feature type="compositionally biased region" description="Low complexity" evidence="6">
    <location>
        <begin position="434"/>
        <end position="453"/>
    </location>
</feature>
<keyword evidence="3" id="KW-0804">Transcription</keyword>
<feature type="compositionally biased region" description="Basic and acidic residues" evidence="6">
    <location>
        <begin position="232"/>
        <end position="242"/>
    </location>
</feature>
<feature type="region of interest" description="Disordered" evidence="6">
    <location>
        <begin position="95"/>
        <end position="147"/>
    </location>
</feature>
<keyword evidence="4" id="KW-0539">Nucleus</keyword>
<dbReference type="GO" id="GO:0003700">
    <property type="term" value="F:DNA-binding transcription factor activity"/>
    <property type="evidence" value="ECO:0007669"/>
    <property type="project" value="InterPro"/>
</dbReference>
<feature type="compositionally biased region" description="Polar residues" evidence="6">
    <location>
        <begin position="124"/>
        <end position="147"/>
    </location>
</feature>
<comment type="subcellular location">
    <subcellularLocation>
        <location evidence="1">Nucleus</location>
    </subcellularLocation>
</comment>
<keyword evidence="9" id="KW-1185">Reference proteome</keyword>
<keyword evidence="2" id="KW-0805">Transcription regulation</keyword>
<dbReference type="PANTHER" id="PTHR19304">
    <property type="entry name" value="CYCLIC-AMP RESPONSE ELEMENT BINDING PROTEIN"/>
    <property type="match status" value="1"/>
</dbReference>
<dbReference type="Pfam" id="PF00170">
    <property type="entry name" value="bZIP_1"/>
    <property type="match status" value="1"/>
</dbReference>
<feature type="region of interest" description="Disordered" evidence="6">
    <location>
        <begin position="389"/>
        <end position="414"/>
    </location>
</feature>
<evidence type="ECO:0000256" key="1">
    <source>
        <dbReference type="ARBA" id="ARBA00004123"/>
    </source>
</evidence>
<feature type="domain" description="BZIP" evidence="7">
    <location>
        <begin position="302"/>
        <end position="355"/>
    </location>
</feature>
<gene>
    <name evidence="8" type="ORF">BCR42DRAFT_496524</name>
</gene>
<evidence type="ECO:0000256" key="2">
    <source>
        <dbReference type="ARBA" id="ARBA00023015"/>
    </source>
</evidence>
<reference evidence="8 9" key="1">
    <citation type="submission" date="2016-07" db="EMBL/GenBank/DDBJ databases">
        <title>Pervasive Adenine N6-methylation of Active Genes in Fungi.</title>
        <authorList>
            <consortium name="DOE Joint Genome Institute"/>
            <person name="Mondo S.J."/>
            <person name="Dannebaum R.O."/>
            <person name="Kuo R.C."/>
            <person name="Labutti K."/>
            <person name="Haridas S."/>
            <person name="Kuo A."/>
            <person name="Salamov A."/>
            <person name="Ahrendt S.R."/>
            <person name="Lipzen A."/>
            <person name="Sullivan W."/>
            <person name="Andreopoulos W.B."/>
            <person name="Clum A."/>
            <person name="Lindquist E."/>
            <person name="Daum C."/>
            <person name="Ramamoorthy G.K."/>
            <person name="Gryganskyi A."/>
            <person name="Culley D."/>
            <person name="Magnuson J.K."/>
            <person name="James T.Y."/>
            <person name="O'Malley M.A."/>
            <person name="Stajich J.E."/>
            <person name="Spatafora J.W."/>
            <person name="Visel A."/>
            <person name="Grigoriev I.V."/>
        </authorList>
    </citation>
    <scope>NUCLEOTIDE SEQUENCE [LARGE SCALE GENOMIC DNA]</scope>
    <source>
        <strain evidence="8 9">NRRL 1336</strain>
    </source>
</reference>
<dbReference type="CDD" id="cd14690">
    <property type="entry name" value="bZIP_CREB1"/>
    <property type="match status" value="1"/>
</dbReference>
<sequence>MTEHRSPSYVAQFIALHECLMEKDDQLFLSSSTSYQVQSTVVINLEVVLPLSAFQFFFEDQKIKQKYGFQIKMVGCFCGLVGYLIIGAKKMTDTLDTSLSPPTDNDTSTPIVDNKRNATDDISENLQSKIRRTSTTPADDRTSTNLTTQKDDNMTIATDTTGQDLAQLTASSLAQAMVSPISVPGFNLLQQLQAGNIITALPGPPGGLGLNGNQQEQQQEQQTSQPSARSKIKIEEPTEDTGKSSTLDIQINDVKTVNNDNDTTTSTGTAASSISPSSSTAPTTSSPDAAVAAAAARHMSNDERRQRRLLRNRVAAKECRKKKKQYIQDMEDKIARLEEENATLQRQLEDAKNKLAFSTMEGPESYRLMKEVEELNAKLGLGQQLSAATATADSSTEGTAVTQSTSSTADTTSSSELDAVISVIANIQQRHEQQQQQQQQMTMPTSSTSLSSTIPAEKDSTKTLLPTAAPTSPSSLPNTGVSATSPRSTPPPINGSSSPVPTSALSASSSKLDIETVEQTKDKVKVE</sequence>
<feature type="coiled-coil region" evidence="5">
    <location>
        <begin position="320"/>
        <end position="361"/>
    </location>
</feature>
<dbReference type="PROSITE" id="PS00036">
    <property type="entry name" value="BZIP_BASIC"/>
    <property type="match status" value="1"/>
</dbReference>
<dbReference type="PRINTS" id="PR00041">
    <property type="entry name" value="LEUZIPPRCREB"/>
</dbReference>